<organism evidence="1 2">
    <name type="scientific">Adlercreutzia shanghongiae</name>
    <dbReference type="NCBI Taxonomy" id="3111773"/>
    <lineage>
        <taxon>Bacteria</taxon>
        <taxon>Bacillati</taxon>
        <taxon>Actinomycetota</taxon>
        <taxon>Coriobacteriia</taxon>
        <taxon>Eggerthellales</taxon>
        <taxon>Eggerthellaceae</taxon>
        <taxon>Adlercreutzia</taxon>
    </lineage>
</organism>
<accession>A0ABU6IYS0</accession>
<evidence type="ECO:0000313" key="2">
    <source>
        <dbReference type="Proteomes" id="UP001343724"/>
    </source>
</evidence>
<dbReference type="RefSeq" id="WP_326438020.1">
    <property type="nucleotide sequence ID" value="NZ_JAYMFH010000006.1"/>
</dbReference>
<dbReference type="Proteomes" id="UP001343724">
    <property type="component" value="Unassembled WGS sequence"/>
</dbReference>
<sequence length="49" mass="5356">MPATFTSMSFTRTMFTTSTLDLDDANKASLENQATALLADLEKQISKQA</sequence>
<reference evidence="1 2" key="1">
    <citation type="submission" date="2024-01" db="EMBL/GenBank/DDBJ databases">
        <title>novel species in genus Adlercreutzia.</title>
        <authorList>
            <person name="Liu X."/>
        </authorList>
    </citation>
    <scope>NUCLEOTIDE SEQUENCE [LARGE SCALE GENOMIC DNA]</scope>
    <source>
        <strain evidence="1 2">R22</strain>
    </source>
</reference>
<dbReference type="EMBL" id="JAYMFH010000006">
    <property type="protein sequence ID" value="MEC4294923.1"/>
    <property type="molecule type" value="Genomic_DNA"/>
</dbReference>
<proteinExistence type="predicted"/>
<keyword evidence="2" id="KW-1185">Reference proteome</keyword>
<gene>
    <name evidence="1" type="ORF">VJ920_06345</name>
</gene>
<comment type="caution">
    <text evidence="1">The sequence shown here is derived from an EMBL/GenBank/DDBJ whole genome shotgun (WGS) entry which is preliminary data.</text>
</comment>
<evidence type="ECO:0000313" key="1">
    <source>
        <dbReference type="EMBL" id="MEC4294923.1"/>
    </source>
</evidence>
<protein>
    <submittedName>
        <fullName evidence="1">Uncharacterized protein</fullName>
    </submittedName>
</protein>
<name>A0ABU6IYS0_9ACTN</name>